<feature type="transmembrane region" description="Helical" evidence="8">
    <location>
        <begin position="118"/>
        <end position="142"/>
    </location>
</feature>
<proteinExistence type="inferred from homology"/>
<comment type="similarity">
    <text evidence="2">Belongs to the binding-protein-dependent transport system permease family. FecCD subfamily.</text>
</comment>
<dbReference type="GO" id="GO:0022857">
    <property type="term" value="F:transmembrane transporter activity"/>
    <property type="evidence" value="ECO:0007669"/>
    <property type="project" value="InterPro"/>
</dbReference>
<evidence type="ECO:0000256" key="3">
    <source>
        <dbReference type="ARBA" id="ARBA00022448"/>
    </source>
</evidence>
<keyword evidence="4" id="KW-1003">Cell membrane</keyword>
<evidence type="ECO:0000256" key="7">
    <source>
        <dbReference type="ARBA" id="ARBA00023136"/>
    </source>
</evidence>
<dbReference type="GO" id="GO:0033214">
    <property type="term" value="P:siderophore-iron import into cell"/>
    <property type="evidence" value="ECO:0007669"/>
    <property type="project" value="TreeGrafter"/>
</dbReference>
<evidence type="ECO:0000256" key="4">
    <source>
        <dbReference type="ARBA" id="ARBA00022475"/>
    </source>
</evidence>
<name>A0AAX2EI37_9BACI</name>
<feature type="transmembrane region" description="Helical" evidence="8">
    <location>
        <begin position="255"/>
        <end position="274"/>
    </location>
</feature>
<evidence type="ECO:0000313" key="10">
    <source>
        <dbReference type="Proteomes" id="UP000199735"/>
    </source>
</evidence>
<dbReference type="InterPro" id="IPR000522">
    <property type="entry name" value="ABC_transptr_permease_BtuC"/>
</dbReference>
<keyword evidence="7 8" id="KW-0472">Membrane</keyword>
<dbReference type="GO" id="GO:0005886">
    <property type="term" value="C:plasma membrane"/>
    <property type="evidence" value="ECO:0007669"/>
    <property type="project" value="UniProtKB-SubCell"/>
</dbReference>
<dbReference type="Proteomes" id="UP000199735">
    <property type="component" value="Unassembled WGS sequence"/>
</dbReference>
<feature type="transmembrane region" description="Helical" evidence="8">
    <location>
        <begin position="9"/>
        <end position="28"/>
    </location>
</feature>
<dbReference type="AlphaFoldDB" id="A0AAX2EI37"/>
<comment type="caution">
    <text evidence="9">The sequence shown here is derived from an EMBL/GenBank/DDBJ whole genome shotgun (WGS) entry which is preliminary data.</text>
</comment>
<dbReference type="Pfam" id="PF01032">
    <property type="entry name" value="FecCD"/>
    <property type="match status" value="1"/>
</dbReference>
<organism evidence="9 10">
    <name type="scientific">Terribacillus saccharophilus</name>
    <dbReference type="NCBI Taxonomy" id="361277"/>
    <lineage>
        <taxon>Bacteria</taxon>
        <taxon>Bacillati</taxon>
        <taxon>Bacillota</taxon>
        <taxon>Bacilli</taxon>
        <taxon>Bacillales</taxon>
        <taxon>Bacillaceae</taxon>
        <taxon>Terribacillus</taxon>
    </lineage>
</organism>
<feature type="transmembrane region" description="Helical" evidence="8">
    <location>
        <begin position="198"/>
        <end position="214"/>
    </location>
</feature>
<comment type="subcellular location">
    <subcellularLocation>
        <location evidence="1">Cell membrane</location>
        <topology evidence="1">Multi-pass membrane protein</topology>
    </subcellularLocation>
</comment>
<dbReference type="PANTHER" id="PTHR30472">
    <property type="entry name" value="FERRIC ENTEROBACTIN TRANSPORT SYSTEM PERMEASE PROTEIN"/>
    <property type="match status" value="1"/>
</dbReference>
<keyword evidence="3" id="KW-0813">Transport</keyword>
<evidence type="ECO:0000256" key="2">
    <source>
        <dbReference type="ARBA" id="ARBA00007935"/>
    </source>
</evidence>
<dbReference type="InterPro" id="IPR037294">
    <property type="entry name" value="ABC_BtuC-like"/>
</dbReference>
<evidence type="ECO:0000256" key="5">
    <source>
        <dbReference type="ARBA" id="ARBA00022692"/>
    </source>
</evidence>
<evidence type="ECO:0000313" key="9">
    <source>
        <dbReference type="EMBL" id="SEN78236.1"/>
    </source>
</evidence>
<gene>
    <name evidence="9" type="ORF">SAMN04489762_2826</name>
</gene>
<feature type="transmembrane region" description="Helical" evidence="8">
    <location>
        <begin position="151"/>
        <end position="172"/>
    </location>
</feature>
<dbReference type="SUPFAM" id="SSF81345">
    <property type="entry name" value="ABC transporter involved in vitamin B12 uptake, BtuC"/>
    <property type="match status" value="1"/>
</dbReference>
<evidence type="ECO:0000256" key="1">
    <source>
        <dbReference type="ARBA" id="ARBA00004651"/>
    </source>
</evidence>
<dbReference type="Gene3D" id="1.10.3470.10">
    <property type="entry name" value="ABC transporter involved in vitamin B12 uptake, BtuC"/>
    <property type="match status" value="1"/>
</dbReference>
<keyword evidence="6 8" id="KW-1133">Transmembrane helix</keyword>
<dbReference type="CDD" id="cd06550">
    <property type="entry name" value="TM_ABC_iron-siderophores_like"/>
    <property type="match status" value="1"/>
</dbReference>
<evidence type="ECO:0000256" key="8">
    <source>
        <dbReference type="SAM" id="Phobius"/>
    </source>
</evidence>
<feature type="transmembrane region" description="Helical" evidence="8">
    <location>
        <begin position="93"/>
        <end position="112"/>
    </location>
</feature>
<feature type="transmembrane region" description="Helical" evidence="8">
    <location>
        <begin position="309"/>
        <end position="327"/>
    </location>
</feature>
<feature type="transmembrane region" description="Helical" evidence="8">
    <location>
        <begin position="281"/>
        <end position="303"/>
    </location>
</feature>
<dbReference type="FunFam" id="1.10.3470.10:FF:000001">
    <property type="entry name" value="Vitamin B12 ABC transporter permease BtuC"/>
    <property type="match status" value="1"/>
</dbReference>
<accession>A0AAX2EI37</accession>
<feature type="transmembrane region" description="Helical" evidence="8">
    <location>
        <begin position="64"/>
        <end position="81"/>
    </location>
</feature>
<evidence type="ECO:0000256" key="6">
    <source>
        <dbReference type="ARBA" id="ARBA00022989"/>
    </source>
</evidence>
<protein>
    <submittedName>
        <fullName evidence="9">Iron complex transport system permease protein</fullName>
    </submittedName>
</protein>
<keyword evidence="5 8" id="KW-0812">Transmembrane</keyword>
<sequence>MTPRQLPRLLVLTVTSVIVLLFCFYLSLRIGAFRFSTSEILHYIVTKDQTEKSLIFHDVRLPRALMTMIIGANLAVSGALMQAVTRNPLASPSVLGLNAGASLIVVFTTVMLPGVTGFALAGSGFVGGLLAAALIFFMSVVFKGGDQAVKIALVGIAIQALLSSGTQAILLFNEESTQQILVWLAGTVAGTTWDDIEVMLPFTFIGLIASFLAARRVSVLALGDETSVGLGVSIFTTRILLIAIVIMLAGASVSVVGPIGFVGLIVPHIARYLVGNDYRIVLPYCLLIGAILLTVADISSRFVSFPSETPVGILTALIGTPYFIYLARSYKRRKV</sequence>
<dbReference type="PANTHER" id="PTHR30472:SF1">
    <property type="entry name" value="FE(3+) DICITRATE TRANSPORT SYSTEM PERMEASE PROTEIN FECC-RELATED"/>
    <property type="match status" value="1"/>
</dbReference>
<dbReference type="EMBL" id="FOCD01000003">
    <property type="protein sequence ID" value="SEN78236.1"/>
    <property type="molecule type" value="Genomic_DNA"/>
</dbReference>
<feature type="transmembrane region" description="Helical" evidence="8">
    <location>
        <begin position="226"/>
        <end position="249"/>
    </location>
</feature>
<dbReference type="RefSeq" id="WP_093881123.1">
    <property type="nucleotide sequence ID" value="NZ_FOCD01000003.1"/>
</dbReference>
<reference evidence="9 10" key="1">
    <citation type="submission" date="2016-10" db="EMBL/GenBank/DDBJ databases">
        <authorList>
            <person name="Varghese N."/>
            <person name="Submissions S."/>
        </authorList>
    </citation>
    <scope>NUCLEOTIDE SEQUENCE [LARGE SCALE GENOMIC DNA]</scope>
    <source>
        <strain evidence="9 10">DSM 21619</strain>
    </source>
</reference>